<accession>A0ABT4F7X1</accession>
<feature type="domain" description="Carrier" evidence="9">
    <location>
        <begin position="945"/>
        <end position="1020"/>
    </location>
</feature>
<dbReference type="SUPFAM" id="SSF56801">
    <property type="entry name" value="Acetyl-CoA synthetase-like"/>
    <property type="match status" value="1"/>
</dbReference>
<protein>
    <submittedName>
        <fullName evidence="10">Amino acid adenylation domain-containing protein</fullName>
    </submittedName>
</protein>
<keyword evidence="6" id="KW-0045">Antibiotic biosynthesis</keyword>
<dbReference type="InterPro" id="IPR010071">
    <property type="entry name" value="AA_adenyl_dom"/>
</dbReference>
<comment type="similarity">
    <text evidence="2">Belongs to the ATP-dependent AMP-binding enzyme family.</text>
</comment>
<dbReference type="Gene3D" id="3.30.559.30">
    <property type="entry name" value="Nonribosomal peptide synthetase, condensation domain"/>
    <property type="match status" value="1"/>
</dbReference>
<dbReference type="SMART" id="SM00823">
    <property type="entry name" value="PKS_PP"/>
    <property type="match status" value="1"/>
</dbReference>
<dbReference type="InterPro" id="IPR000873">
    <property type="entry name" value="AMP-dep_synth/lig_dom"/>
</dbReference>
<dbReference type="InterPro" id="IPR023213">
    <property type="entry name" value="CAT-like_dom_sf"/>
</dbReference>
<dbReference type="Pfam" id="PF00550">
    <property type="entry name" value="PP-binding"/>
    <property type="match status" value="1"/>
</dbReference>
<dbReference type="InterPro" id="IPR006162">
    <property type="entry name" value="Ppantetheine_attach_site"/>
</dbReference>
<dbReference type="InterPro" id="IPR025110">
    <property type="entry name" value="AMP-bd_C"/>
</dbReference>
<evidence type="ECO:0000256" key="6">
    <source>
        <dbReference type="ARBA" id="ARBA00023194"/>
    </source>
</evidence>
<dbReference type="InterPro" id="IPR036736">
    <property type="entry name" value="ACP-like_sf"/>
</dbReference>
<organism evidence="10 11">
    <name type="scientific">Paenibacillus chitinolyticus</name>
    <dbReference type="NCBI Taxonomy" id="79263"/>
    <lineage>
        <taxon>Bacteria</taxon>
        <taxon>Bacillati</taxon>
        <taxon>Bacillota</taxon>
        <taxon>Bacilli</taxon>
        <taxon>Bacillales</taxon>
        <taxon>Paenibacillaceae</taxon>
        <taxon>Paenibacillus</taxon>
    </lineage>
</organism>
<dbReference type="PROSITE" id="PS00012">
    <property type="entry name" value="PHOSPHOPANTETHEINE"/>
    <property type="match status" value="1"/>
</dbReference>
<sequence>MYPSTKVSILSVTVKMKGKVYPDLLEESIQWVIQENDAFRVKIDSKDGEPRQCVEPYKKKEIRMIDFSDYTDSSHAEEWLKSHNRMPGEQFASELYQFVILKISNEELWYSLQIHHIVCDGIAINLTINQIDRNYAALLKGTSSSEHVTNAYLNCILDELDYEKSERYSKDQAFWMEKYRNLPNITGIKNYNPLLTSIAAERKSFTLSDELYRNLKLFCQNHQVSMFTFFMAALYIYIYKVTNESDVVIGALYGNRTSKKVKETIGMFASTVAIRLDVEPDLKLNAFLQKVSKEQSVMLRHQKYPYTKLIQDVRRMHPSKDIQRLFGIAVEYQPYNILKFEHSDMEIEADFCGDEVNDFIIHIKDCLDTQELVLFVDYRSQLYDENEIQTMFQQIVTVIEQMIRCPNDKIADVSLADEDVKNTLLTLFTETRVAYPQEKTIHRLFEEQAAKTPEQIALICGGERVTYEELNRKADQLADVLRMNGVAREEIVALLADRSVLLVVGMLAVNKAGAAYLPLDPDFPEERIQGMLEEGGCRFVITESAYAGKGTTGRKTVLLDREEEWPLLSSLLPAVEGACPSDLAYVIYTSGSTGKPKGVMVEHRSVHNFLLGMLQETPIDRVRTVLSLTTVTFDPFVLETLLPLMLGCTVVMATRGEQTDPDQLADLCRKHGVELLQATPARLQMLLGSQKMAEAMAGLSYVLFGGEVLTKKLLYRLRQATQARLFNLYGPTEATVWATVKDVTDDTRLTIGRPIVNTRIYIVDVRGRLQPVGVPGELCIAGMGVARGYLGLQELTAERFVPEPVEDKADRVGRMYRTGDRARYMVDGTIEFLGRMDDQLKIRGYRIEPGEIAAVLSGHPLIHAVAVVDGQVEQGGAYLAAYYESTEPISAAQLREHVGRQLPTYMIPSYFVRLDSLPLTSNGKIDKRVLPRPQALTTSASSDSLPRNEGERLLSVLWKEVLGLTEVGRHDNFFDLGVHSMHAVQLVERIRKEGYDEIKLTDFFMHPTIASLADHLFGHRLTKKWASAAEERAEVRKAMMRKQRESRGAMEVKKLGNTTGGEAFEPR</sequence>
<keyword evidence="3" id="KW-0596">Phosphopantetheine</keyword>
<evidence type="ECO:0000256" key="5">
    <source>
        <dbReference type="ARBA" id="ARBA00022737"/>
    </source>
</evidence>
<dbReference type="Proteomes" id="UP001527202">
    <property type="component" value="Unassembled WGS sequence"/>
</dbReference>
<dbReference type="CDD" id="cd05930">
    <property type="entry name" value="A_NRPS"/>
    <property type="match status" value="1"/>
</dbReference>
<dbReference type="InterPro" id="IPR045851">
    <property type="entry name" value="AMP-bd_C_sf"/>
</dbReference>
<dbReference type="GeneID" id="95373904"/>
<comment type="cofactor">
    <cofactor evidence="1">
        <name>pantetheine 4'-phosphate</name>
        <dbReference type="ChEBI" id="CHEBI:47942"/>
    </cofactor>
</comment>
<feature type="compositionally biased region" description="Basic and acidic residues" evidence="8">
    <location>
        <begin position="1040"/>
        <end position="1054"/>
    </location>
</feature>
<dbReference type="Gene3D" id="3.30.300.30">
    <property type="match status" value="1"/>
</dbReference>
<dbReference type="SUPFAM" id="SSF52777">
    <property type="entry name" value="CoA-dependent acyltransferases"/>
    <property type="match status" value="2"/>
</dbReference>
<dbReference type="EMBL" id="JAMDMJ010000002">
    <property type="protein sequence ID" value="MCY9594575.1"/>
    <property type="molecule type" value="Genomic_DNA"/>
</dbReference>
<dbReference type="PROSITE" id="PS50075">
    <property type="entry name" value="CARRIER"/>
    <property type="match status" value="1"/>
</dbReference>
<dbReference type="Pfam" id="PF13193">
    <property type="entry name" value="AMP-binding_C"/>
    <property type="match status" value="1"/>
</dbReference>
<feature type="region of interest" description="Disordered" evidence="8">
    <location>
        <begin position="1040"/>
        <end position="1067"/>
    </location>
</feature>
<dbReference type="Pfam" id="PF00501">
    <property type="entry name" value="AMP-binding"/>
    <property type="match status" value="1"/>
</dbReference>
<dbReference type="Pfam" id="PF00668">
    <property type="entry name" value="Condensation"/>
    <property type="match status" value="1"/>
</dbReference>
<dbReference type="Gene3D" id="3.40.50.980">
    <property type="match status" value="2"/>
</dbReference>
<evidence type="ECO:0000256" key="2">
    <source>
        <dbReference type="ARBA" id="ARBA00006432"/>
    </source>
</evidence>
<dbReference type="NCBIfam" id="TIGR01733">
    <property type="entry name" value="AA-adenyl-dom"/>
    <property type="match status" value="1"/>
</dbReference>
<dbReference type="SUPFAM" id="SSF47336">
    <property type="entry name" value="ACP-like"/>
    <property type="match status" value="1"/>
</dbReference>
<evidence type="ECO:0000256" key="3">
    <source>
        <dbReference type="ARBA" id="ARBA00022450"/>
    </source>
</evidence>
<dbReference type="InterPro" id="IPR020845">
    <property type="entry name" value="AMP-binding_CS"/>
</dbReference>
<keyword evidence="5" id="KW-0677">Repeat</keyword>
<evidence type="ECO:0000313" key="10">
    <source>
        <dbReference type="EMBL" id="MCY9594575.1"/>
    </source>
</evidence>
<dbReference type="Gene3D" id="1.10.1200.10">
    <property type="entry name" value="ACP-like"/>
    <property type="match status" value="1"/>
</dbReference>
<dbReference type="InterPro" id="IPR020459">
    <property type="entry name" value="AMP-binding"/>
</dbReference>
<evidence type="ECO:0000256" key="7">
    <source>
        <dbReference type="ARBA" id="ARBA00023268"/>
    </source>
</evidence>
<dbReference type="Gene3D" id="3.30.559.10">
    <property type="entry name" value="Chloramphenicol acetyltransferase-like domain"/>
    <property type="match status" value="1"/>
</dbReference>
<comment type="caution">
    <text evidence="10">The sequence shown here is derived from an EMBL/GenBank/DDBJ whole genome shotgun (WGS) entry which is preliminary data.</text>
</comment>
<reference evidence="10 11" key="1">
    <citation type="submission" date="2022-05" db="EMBL/GenBank/DDBJ databases">
        <title>Genome Sequencing of Bee-Associated Microbes.</title>
        <authorList>
            <person name="Dunlap C."/>
        </authorList>
    </citation>
    <scope>NUCLEOTIDE SEQUENCE [LARGE SCALE GENOMIC DNA]</scope>
    <source>
        <strain evidence="10 11">NRRL B-23120</strain>
    </source>
</reference>
<dbReference type="PROSITE" id="PS00455">
    <property type="entry name" value="AMP_BINDING"/>
    <property type="match status" value="1"/>
</dbReference>
<dbReference type="PANTHER" id="PTHR45527">
    <property type="entry name" value="NONRIBOSOMAL PEPTIDE SYNTHETASE"/>
    <property type="match status" value="1"/>
</dbReference>
<proteinExistence type="inferred from homology"/>
<dbReference type="InterPro" id="IPR009081">
    <property type="entry name" value="PP-bd_ACP"/>
</dbReference>
<dbReference type="RefSeq" id="WP_241688878.1">
    <property type="nucleotide sequence ID" value="NZ_CP026520.1"/>
</dbReference>
<evidence type="ECO:0000256" key="4">
    <source>
        <dbReference type="ARBA" id="ARBA00022553"/>
    </source>
</evidence>
<dbReference type="Gene3D" id="2.30.38.10">
    <property type="entry name" value="Luciferase, Domain 3"/>
    <property type="match status" value="1"/>
</dbReference>
<name>A0ABT4F7X1_9BACL</name>
<evidence type="ECO:0000256" key="8">
    <source>
        <dbReference type="SAM" id="MobiDB-lite"/>
    </source>
</evidence>
<evidence type="ECO:0000256" key="1">
    <source>
        <dbReference type="ARBA" id="ARBA00001957"/>
    </source>
</evidence>
<keyword evidence="7" id="KW-0511">Multifunctional enzyme</keyword>
<dbReference type="InterPro" id="IPR020806">
    <property type="entry name" value="PKS_PP-bd"/>
</dbReference>
<dbReference type="PANTHER" id="PTHR45527:SF1">
    <property type="entry name" value="FATTY ACID SYNTHASE"/>
    <property type="match status" value="1"/>
</dbReference>
<dbReference type="InterPro" id="IPR001242">
    <property type="entry name" value="Condensation_dom"/>
</dbReference>
<keyword evidence="4" id="KW-0597">Phosphoprotein</keyword>
<evidence type="ECO:0000313" key="11">
    <source>
        <dbReference type="Proteomes" id="UP001527202"/>
    </source>
</evidence>
<keyword evidence="11" id="KW-1185">Reference proteome</keyword>
<evidence type="ECO:0000259" key="9">
    <source>
        <dbReference type="PROSITE" id="PS50075"/>
    </source>
</evidence>
<dbReference type="PRINTS" id="PR00154">
    <property type="entry name" value="AMPBINDING"/>
</dbReference>
<gene>
    <name evidence="10" type="ORF">M5X16_02165</name>
</gene>